<evidence type="ECO:0000313" key="5">
    <source>
        <dbReference type="Proteomes" id="UP000481583"/>
    </source>
</evidence>
<dbReference type="InterPro" id="IPR018711">
    <property type="entry name" value="NAGPA"/>
</dbReference>
<keyword evidence="4" id="KW-0378">Hydrolase</keyword>
<evidence type="ECO:0000259" key="3">
    <source>
        <dbReference type="Pfam" id="PF09992"/>
    </source>
</evidence>
<accession>A0A6G4TVG6</accession>
<keyword evidence="4" id="KW-0326">Glycosidase</keyword>
<dbReference type="EMBL" id="JAAKZV010000009">
    <property type="protein sequence ID" value="NGN63108.1"/>
    <property type="molecule type" value="Genomic_DNA"/>
</dbReference>
<feature type="chain" id="PRO_5026254988" evidence="2">
    <location>
        <begin position="29"/>
        <end position="411"/>
    </location>
</feature>
<dbReference type="AlphaFoldDB" id="A0A6G4TVG6"/>
<dbReference type="RefSeq" id="WP_165231805.1">
    <property type="nucleotide sequence ID" value="NZ_JAAKZV010000009.1"/>
</dbReference>
<reference evidence="4 5" key="1">
    <citation type="submission" date="2020-02" db="EMBL/GenBank/DDBJ databases">
        <title>Whole-genome analyses of novel actinobacteria.</title>
        <authorList>
            <person name="Sahin N."/>
        </authorList>
    </citation>
    <scope>NUCLEOTIDE SEQUENCE [LARGE SCALE GENOMIC DNA]</scope>
    <source>
        <strain evidence="4 5">A7024</strain>
    </source>
</reference>
<dbReference type="GO" id="GO:0016798">
    <property type="term" value="F:hydrolase activity, acting on glycosyl bonds"/>
    <property type="evidence" value="ECO:0007669"/>
    <property type="project" value="UniProtKB-KW"/>
</dbReference>
<gene>
    <name evidence="4" type="ORF">G5C51_04200</name>
</gene>
<dbReference type="Proteomes" id="UP000481583">
    <property type="component" value="Unassembled WGS sequence"/>
</dbReference>
<name>A0A6G4TVG6_9ACTN</name>
<feature type="region of interest" description="Disordered" evidence="1">
    <location>
        <begin position="390"/>
        <end position="411"/>
    </location>
</feature>
<evidence type="ECO:0000256" key="2">
    <source>
        <dbReference type="SAM" id="SignalP"/>
    </source>
</evidence>
<protein>
    <submittedName>
        <fullName evidence="4">Phosphodiester glycosidase family protein</fullName>
    </submittedName>
</protein>
<sequence length="411" mass="41362">MRKRTALNSVAAFAAALALAGTAAPAHGADRDVRLSAAAPVAPGVDYRSFTFPASHGSVTGHLVTVDLADSHVRTDLLYPGAVGARSPVSGMANARGAVAAVNGDFFNIDESQHPGVEATGAPVGPAIAAARHLKAAVPNSQRFGPALPPGDTTEDVIGVGVDRTARLDRLKLRGAALTPDGTLPLAGLNQYALAEGGIGAFTAKWGSTSRVRATCGSDARRGDPCSTDTHEVTVRRGRVVATADTPGRGPIAADTTVLVGREAGAQQLRKLSLGEPVAVSHHLEAVSRVPYAFAVGGYPIRRGGAPLPGLDTVAAAARTSAGIGDSGHRLYLLALDGNAETSAGLTIAELADLMGELGATDAVNLDGGGSSTLAVRDPGAASVTVKNRPPGSFERPVPNGIGVFSSGQAG</sequence>
<keyword evidence="2" id="KW-0732">Signal</keyword>
<evidence type="ECO:0000313" key="4">
    <source>
        <dbReference type="EMBL" id="NGN63108.1"/>
    </source>
</evidence>
<organism evidence="4 5">
    <name type="scientific">Streptomyces coryli</name>
    <dbReference type="NCBI Taxonomy" id="1128680"/>
    <lineage>
        <taxon>Bacteria</taxon>
        <taxon>Bacillati</taxon>
        <taxon>Actinomycetota</taxon>
        <taxon>Actinomycetes</taxon>
        <taxon>Kitasatosporales</taxon>
        <taxon>Streptomycetaceae</taxon>
        <taxon>Streptomyces</taxon>
    </lineage>
</organism>
<dbReference type="PANTHER" id="PTHR40446:SF2">
    <property type="entry name" value="N-ACETYLGLUCOSAMINE-1-PHOSPHODIESTER ALPHA-N-ACETYLGLUCOSAMINIDASE"/>
    <property type="match status" value="1"/>
</dbReference>
<proteinExistence type="predicted"/>
<feature type="signal peptide" evidence="2">
    <location>
        <begin position="1"/>
        <end position="28"/>
    </location>
</feature>
<dbReference type="PANTHER" id="PTHR40446">
    <property type="entry name" value="N-ACETYLGLUCOSAMINE-1-PHOSPHODIESTER ALPHA-N-ACETYLGLUCOSAMINIDASE"/>
    <property type="match status" value="1"/>
</dbReference>
<keyword evidence="5" id="KW-1185">Reference proteome</keyword>
<dbReference type="Pfam" id="PF09992">
    <property type="entry name" value="NAGPA"/>
    <property type="match status" value="1"/>
</dbReference>
<feature type="domain" description="Phosphodiester glycosidase" evidence="3">
    <location>
        <begin position="232"/>
        <end position="405"/>
    </location>
</feature>
<evidence type="ECO:0000256" key="1">
    <source>
        <dbReference type="SAM" id="MobiDB-lite"/>
    </source>
</evidence>
<comment type="caution">
    <text evidence="4">The sequence shown here is derived from an EMBL/GenBank/DDBJ whole genome shotgun (WGS) entry which is preliminary data.</text>
</comment>